<dbReference type="EMBL" id="DRTD01000654">
    <property type="protein sequence ID" value="HHE55866.1"/>
    <property type="molecule type" value="Genomic_DNA"/>
</dbReference>
<evidence type="ECO:0008006" key="2">
    <source>
        <dbReference type="Google" id="ProtNLM"/>
    </source>
</evidence>
<dbReference type="Proteomes" id="UP000886111">
    <property type="component" value="Unassembled WGS sequence"/>
</dbReference>
<reference evidence="1" key="1">
    <citation type="journal article" date="2020" name="mSystems">
        <title>Genome- and Community-Level Interaction Insights into Carbon Utilization and Element Cycling Functions of Hydrothermarchaeota in Hydrothermal Sediment.</title>
        <authorList>
            <person name="Zhou Z."/>
            <person name="Liu Y."/>
            <person name="Xu W."/>
            <person name="Pan J."/>
            <person name="Luo Z.H."/>
            <person name="Li M."/>
        </authorList>
    </citation>
    <scope>NUCLEOTIDE SEQUENCE [LARGE SCALE GENOMIC DNA]</scope>
    <source>
        <strain evidence="1">HyVt-76</strain>
    </source>
</reference>
<sequence>MWKLISTEKYERRKKRFTKKKDEIEVLKALLANLKSLENILNYGKRINEIKFGWLHKETRGILAITEKGGHQEIKLSKIKAGRLYIYPDEEKKILYLLTIGDKNSQENDIKECVSLLNKLGKKNG</sequence>
<dbReference type="AlphaFoldDB" id="A0A7V5H4T5"/>
<organism evidence="1">
    <name type="scientific">Caldithrix abyssi</name>
    <dbReference type="NCBI Taxonomy" id="187145"/>
    <lineage>
        <taxon>Bacteria</taxon>
        <taxon>Pseudomonadati</taxon>
        <taxon>Calditrichota</taxon>
        <taxon>Calditrichia</taxon>
        <taxon>Calditrichales</taxon>
        <taxon>Calditrichaceae</taxon>
        <taxon>Caldithrix</taxon>
    </lineage>
</organism>
<evidence type="ECO:0000313" key="1">
    <source>
        <dbReference type="EMBL" id="HHE55866.1"/>
    </source>
</evidence>
<proteinExistence type="predicted"/>
<accession>A0A7V5H4T5</accession>
<comment type="caution">
    <text evidence="1">The sequence shown here is derived from an EMBL/GenBank/DDBJ whole genome shotgun (WGS) entry which is preliminary data.</text>
</comment>
<protein>
    <recommendedName>
        <fullName evidence="2">Addiction module toxin RelE</fullName>
    </recommendedName>
</protein>
<name>A0A7V5H4T5_CALAY</name>
<gene>
    <name evidence="1" type="ORF">ENL21_08795</name>
</gene>